<dbReference type="InterPro" id="IPR024932">
    <property type="entry name" value="ApbE"/>
</dbReference>
<sequence length="58" mass="6326">LNNVGVNKLEVSYYDNSWRVGKPGKEVGLVMGGIVKGYAVDRAIEILRANSIKNGIIH</sequence>
<proteinExistence type="predicted"/>
<dbReference type="Pfam" id="PF02424">
    <property type="entry name" value="ApbE"/>
    <property type="match status" value="1"/>
</dbReference>
<gene>
    <name evidence="1" type="ORF">S03H2_72451</name>
</gene>
<evidence type="ECO:0000313" key="1">
    <source>
        <dbReference type="EMBL" id="GAI00691.1"/>
    </source>
</evidence>
<feature type="non-terminal residue" evidence="1">
    <location>
        <position position="1"/>
    </location>
</feature>
<dbReference type="EMBL" id="BARU01048993">
    <property type="protein sequence ID" value="GAI00691.1"/>
    <property type="molecule type" value="Genomic_DNA"/>
</dbReference>
<comment type="caution">
    <text evidence="1">The sequence shown here is derived from an EMBL/GenBank/DDBJ whole genome shotgun (WGS) entry which is preliminary data.</text>
</comment>
<accession>X1L474</accession>
<dbReference type="Gene3D" id="3.10.520.10">
    <property type="entry name" value="ApbE-like domains"/>
    <property type="match status" value="1"/>
</dbReference>
<feature type="non-terminal residue" evidence="1">
    <location>
        <position position="58"/>
    </location>
</feature>
<dbReference type="SUPFAM" id="SSF143631">
    <property type="entry name" value="ApbE-like"/>
    <property type="match status" value="1"/>
</dbReference>
<reference evidence="1" key="1">
    <citation type="journal article" date="2014" name="Front. Microbiol.">
        <title>High frequency of phylogenetically diverse reductive dehalogenase-homologous genes in deep subseafloor sedimentary metagenomes.</title>
        <authorList>
            <person name="Kawai M."/>
            <person name="Futagami T."/>
            <person name="Toyoda A."/>
            <person name="Takaki Y."/>
            <person name="Nishi S."/>
            <person name="Hori S."/>
            <person name="Arai W."/>
            <person name="Tsubouchi T."/>
            <person name="Morono Y."/>
            <person name="Uchiyama I."/>
            <person name="Ito T."/>
            <person name="Fujiyama A."/>
            <person name="Inagaki F."/>
            <person name="Takami H."/>
        </authorList>
    </citation>
    <scope>NUCLEOTIDE SEQUENCE</scope>
    <source>
        <strain evidence="1">Expedition CK06-06</strain>
    </source>
</reference>
<dbReference type="InterPro" id="IPR003374">
    <property type="entry name" value="ApbE-like_sf"/>
</dbReference>
<protein>
    <submittedName>
        <fullName evidence="1">Uncharacterized protein</fullName>
    </submittedName>
</protein>
<organism evidence="1">
    <name type="scientific">marine sediment metagenome</name>
    <dbReference type="NCBI Taxonomy" id="412755"/>
    <lineage>
        <taxon>unclassified sequences</taxon>
        <taxon>metagenomes</taxon>
        <taxon>ecological metagenomes</taxon>
    </lineage>
</organism>
<dbReference type="AlphaFoldDB" id="X1L474"/>
<name>X1L474_9ZZZZ</name>